<accession>Q10JJ0</accession>
<reference evidence="5" key="2">
    <citation type="journal article" date="2005" name="Nature">
        <title>The map-based sequence of the rice genome.</title>
        <authorList>
            <consortium name="International rice genome sequencing project (IRGSP)"/>
            <person name="Matsumoto T."/>
            <person name="Wu J."/>
            <person name="Kanamori H."/>
            <person name="Katayose Y."/>
            <person name="Fujisawa M."/>
            <person name="Namiki N."/>
            <person name="Mizuno H."/>
            <person name="Yamamoto K."/>
            <person name="Antonio B.A."/>
            <person name="Baba T."/>
            <person name="Sakata K."/>
            <person name="Nagamura Y."/>
            <person name="Aoki H."/>
            <person name="Arikawa K."/>
            <person name="Arita K."/>
            <person name="Bito T."/>
            <person name="Chiden Y."/>
            <person name="Fujitsuka N."/>
            <person name="Fukunaka R."/>
            <person name="Hamada M."/>
            <person name="Harada C."/>
            <person name="Hayashi A."/>
            <person name="Hijishita S."/>
            <person name="Honda M."/>
            <person name="Hosokawa S."/>
            <person name="Ichikawa Y."/>
            <person name="Idonuma A."/>
            <person name="Iijima M."/>
            <person name="Ikeda M."/>
            <person name="Ikeno M."/>
            <person name="Ito K."/>
            <person name="Ito S."/>
            <person name="Ito T."/>
            <person name="Ito Y."/>
            <person name="Ito Y."/>
            <person name="Iwabuchi A."/>
            <person name="Kamiya K."/>
            <person name="Karasawa W."/>
            <person name="Kurita K."/>
            <person name="Katagiri S."/>
            <person name="Kikuta A."/>
            <person name="Kobayashi H."/>
            <person name="Kobayashi N."/>
            <person name="Machita K."/>
            <person name="Maehara T."/>
            <person name="Masukawa M."/>
            <person name="Mizubayashi T."/>
            <person name="Mukai Y."/>
            <person name="Nagasaki H."/>
            <person name="Nagata Y."/>
            <person name="Naito S."/>
            <person name="Nakashima M."/>
            <person name="Nakama Y."/>
            <person name="Nakamichi Y."/>
            <person name="Nakamura M."/>
            <person name="Meguro A."/>
            <person name="Negishi M."/>
            <person name="Ohta I."/>
            <person name="Ohta T."/>
            <person name="Okamoto M."/>
            <person name="Ono N."/>
            <person name="Saji S."/>
            <person name="Sakaguchi M."/>
            <person name="Sakai K."/>
            <person name="Shibata M."/>
            <person name="Shimokawa T."/>
            <person name="Song J."/>
            <person name="Takazaki Y."/>
            <person name="Terasawa K."/>
            <person name="Tsugane M."/>
            <person name="Tsuji K."/>
            <person name="Ueda S."/>
            <person name="Waki K."/>
            <person name="Yamagata H."/>
            <person name="Yamamoto M."/>
            <person name="Yamamoto S."/>
            <person name="Yamane H."/>
            <person name="Yoshiki S."/>
            <person name="Yoshihara R."/>
            <person name="Yukawa K."/>
            <person name="Zhong H."/>
            <person name="Yano M."/>
            <person name="Yuan Q."/>
            <person name="Ouyang S."/>
            <person name="Liu J."/>
            <person name="Jones K.M."/>
            <person name="Gansberger K."/>
            <person name="Moffat K."/>
            <person name="Hill J."/>
            <person name="Bera J."/>
            <person name="Fadrosh D."/>
            <person name="Jin S."/>
            <person name="Johri S."/>
            <person name="Kim M."/>
            <person name="Overton L."/>
            <person name="Reardon M."/>
            <person name="Tsitrin T."/>
            <person name="Vuong H."/>
            <person name="Weaver B."/>
            <person name="Ciecko A."/>
            <person name="Tallon L."/>
            <person name="Jackson J."/>
            <person name="Pai G."/>
            <person name="Aken S.V."/>
            <person name="Utterback T."/>
            <person name="Reidmuller S."/>
            <person name="Feldblyum T."/>
            <person name="Hsiao J."/>
            <person name="Zismann V."/>
            <person name="Iobst S."/>
            <person name="de Vazeille A.R."/>
            <person name="Buell C.R."/>
            <person name="Ying K."/>
            <person name="Li Y."/>
            <person name="Lu T."/>
            <person name="Huang Y."/>
            <person name="Zhao Q."/>
            <person name="Feng Q."/>
            <person name="Zhang L."/>
            <person name="Zhu J."/>
            <person name="Weng Q."/>
            <person name="Mu J."/>
            <person name="Lu Y."/>
            <person name="Fan D."/>
            <person name="Liu Y."/>
            <person name="Guan J."/>
            <person name="Zhang Y."/>
            <person name="Yu S."/>
            <person name="Liu X."/>
            <person name="Zhang Y."/>
            <person name="Hong G."/>
            <person name="Han B."/>
            <person name="Choisne N."/>
            <person name="Demange N."/>
            <person name="Orjeda G."/>
            <person name="Samain S."/>
            <person name="Cattolico L."/>
            <person name="Pelletier E."/>
            <person name="Couloux A."/>
            <person name="Segurens B."/>
            <person name="Wincker P."/>
            <person name="D'Hont A."/>
            <person name="Scarpelli C."/>
            <person name="Weissenbach J."/>
            <person name="Salanoubat M."/>
            <person name="Quetier F."/>
            <person name="Yu Y."/>
            <person name="Kim H.R."/>
            <person name="Rambo T."/>
            <person name="Currie J."/>
            <person name="Collura K."/>
            <person name="Luo M."/>
            <person name="Yang T."/>
            <person name="Ammiraju J.S.S."/>
            <person name="Engler F."/>
            <person name="Soderlund C."/>
            <person name="Wing R.A."/>
            <person name="Palmer L.E."/>
            <person name="de la Bastide M."/>
            <person name="Spiegel L."/>
            <person name="Nascimento L."/>
            <person name="Zutavern T."/>
            <person name="O'Shaughnessy A."/>
            <person name="Dike S."/>
            <person name="Dedhia N."/>
            <person name="Preston R."/>
            <person name="Balija V."/>
            <person name="McCombie W.R."/>
            <person name="Chow T."/>
            <person name="Chen H."/>
            <person name="Chung M."/>
            <person name="Chen C."/>
            <person name="Shaw J."/>
            <person name="Wu H."/>
            <person name="Hsiao K."/>
            <person name="Chao Y."/>
            <person name="Chu M."/>
            <person name="Cheng C."/>
            <person name="Hour A."/>
            <person name="Lee P."/>
            <person name="Lin S."/>
            <person name="Lin Y."/>
            <person name="Liou J."/>
            <person name="Liu S."/>
            <person name="Hsing Y."/>
            <person name="Raghuvanshi S."/>
            <person name="Mohanty A."/>
            <person name="Bharti A.K."/>
            <person name="Gaur A."/>
            <person name="Gupta V."/>
            <person name="Kumar D."/>
            <person name="Ravi V."/>
            <person name="Vij S."/>
            <person name="Kapur A."/>
            <person name="Khurana P."/>
            <person name="Khurana P."/>
            <person name="Khurana J.P."/>
            <person name="Tyagi A.K."/>
            <person name="Gaikwad K."/>
            <person name="Singh A."/>
            <person name="Dalal V."/>
            <person name="Srivastava S."/>
            <person name="Dixit A."/>
            <person name="Pal A.K."/>
            <person name="Ghazi I.A."/>
            <person name="Yadav M."/>
            <person name="Pandit A."/>
            <person name="Bhargava A."/>
            <person name="Sureshbabu K."/>
            <person name="Batra K."/>
            <person name="Sharma T.R."/>
            <person name="Mohapatra T."/>
            <person name="Singh N.K."/>
            <person name="Messing J."/>
            <person name="Nelson A.B."/>
            <person name="Fuks G."/>
            <person name="Kavchok S."/>
            <person name="Keizer G."/>
            <person name="Linton E."/>
            <person name="Llaca V."/>
            <person name="Song R."/>
            <person name="Tanyolac B."/>
            <person name="Young S."/>
            <person name="Ho-Il K."/>
            <person name="Hahn J.H."/>
            <person name="Sangsakoo G."/>
            <person name="Vanavichit A."/>
            <person name="de Mattos Luiz.A.T."/>
            <person name="Zimmer P.D."/>
            <person name="Malone G."/>
            <person name="Dellagostin O."/>
            <person name="de Oliveira A.C."/>
            <person name="Bevan M."/>
            <person name="Bancroft I."/>
            <person name="Minx P."/>
            <person name="Cordum H."/>
            <person name="Wilson R."/>
            <person name="Cheng Z."/>
            <person name="Jin W."/>
            <person name="Jiang J."/>
            <person name="Leong S.A."/>
            <person name="Iwama H."/>
            <person name="Gojobori T."/>
            <person name="Itoh T."/>
            <person name="Niimura Y."/>
            <person name="Fujii Y."/>
            <person name="Habara T."/>
            <person name="Sakai H."/>
            <person name="Sato Y."/>
            <person name="Wilson G."/>
            <person name="Kumar K."/>
            <person name="McCouch S."/>
            <person name="Juretic N."/>
            <person name="Hoen D."/>
            <person name="Wright S."/>
            <person name="Bruskiewich R."/>
            <person name="Bureau T."/>
            <person name="Miyao A."/>
            <person name="Hirochika H."/>
            <person name="Nishikawa T."/>
            <person name="Kadowaki K."/>
            <person name="Sugiura M."/>
            <person name="Burr B."/>
            <person name="Sasaki T."/>
        </authorList>
    </citation>
    <scope>NUCLEOTIDE SEQUENCE [LARGE SCALE GENOMIC DNA]</scope>
    <source>
        <strain evidence="5">cv. Nipponbare</strain>
    </source>
</reference>
<protein>
    <submittedName>
        <fullName evidence="2">Uncharacterized protein</fullName>
    </submittedName>
</protein>
<name>Q10JJ0_ORYSJ</name>
<evidence type="ECO:0000256" key="1">
    <source>
        <dbReference type="SAM" id="SignalP"/>
    </source>
</evidence>
<reference evidence="4" key="7">
    <citation type="submission" date="2008-12" db="EMBL/GenBank/DDBJ databases">
        <title>Improved gene annotation of the rice (Oryza sativa) genomes.</title>
        <authorList>
            <person name="Wang J."/>
            <person name="Li R."/>
            <person name="Fan W."/>
            <person name="Huang Q."/>
            <person name="Zhang J."/>
            <person name="Zhou Y."/>
            <person name="Hu Y."/>
            <person name="Zi S."/>
            <person name="Li J."/>
            <person name="Ni P."/>
            <person name="Zheng H."/>
            <person name="Zhang Y."/>
            <person name="Zhao M."/>
            <person name="Hao Q."/>
            <person name="McDermott J."/>
            <person name="Samudrala R."/>
            <person name="Kristiansen K."/>
            <person name="Wong G.K.-S."/>
        </authorList>
    </citation>
    <scope>NUCLEOTIDE SEQUENCE</scope>
</reference>
<dbReference type="EMBL" id="CM000140">
    <property type="protein sequence ID" value="EAZ27338.1"/>
    <property type="molecule type" value="Genomic_DNA"/>
</dbReference>
<dbReference type="Proteomes" id="UP000007752">
    <property type="component" value="Chromosome 3"/>
</dbReference>
<reference evidence="2" key="5">
    <citation type="submission" date="2006-01" db="EMBL/GenBank/DDBJ databases">
        <title>Oryza sativa chromosome 3 BAC OSJNBb0056B16 genomic sequence.</title>
        <authorList>
            <person name="Buell C.R."/>
            <person name="Yuan Q."/>
            <person name="Ouyang S."/>
            <person name="Liu J."/>
            <person name="Gansberger K."/>
            <person name="Jones K.M."/>
            <person name="Overton II L.L."/>
            <person name="Tsitrin T."/>
            <person name="Kim M.M."/>
            <person name="Bera J.J."/>
            <person name="Jin S.S."/>
            <person name="Fadrosh D.W."/>
            <person name="Tallon L.J."/>
            <person name="Koo H."/>
            <person name="Zismann V."/>
            <person name="Hsiao J."/>
            <person name="Blunt S."/>
            <person name="Vanaken S.S."/>
            <person name="Riedmuller S.B."/>
            <person name="Utterback T.T."/>
            <person name="Feldblyum T.V."/>
            <person name="Yang Q.Q."/>
            <person name="Haas B.J."/>
            <person name="Suh B.B."/>
            <person name="Peterson J.J."/>
            <person name="Quackenbush J."/>
            <person name="White O."/>
            <person name="Salzberg S.L."/>
            <person name="Fraser C.M."/>
        </authorList>
    </citation>
    <scope>NUCLEOTIDE SEQUENCE</scope>
</reference>
<sequence>MEDLAFLAAMMFWHSLELGVHGGVKQPTGCGVVGQVEPRRVAAEPPVEPQARHGLPTVPWAARGQARHDTNCRPCRAGLIALGRV</sequence>
<reference evidence="4" key="3">
    <citation type="journal article" date="2005" name="PLoS Biol.">
        <title>The genomes of Oryza sativa: a history of duplications.</title>
        <authorList>
            <person name="Yu J."/>
            <person name="Wang J."/>
            <person name="Lin W."/>
            <person name="Li S."/>
            <person name="Li H."/>
            <person name="Zhou J."/>
            <person name="Ni P."/>
            <person name="Dong W."/>
            <person name="Hu S."/>
            <person name="Zeng C."/>
            <person name="Zhang J."/>
            <person name="Zhang Y."/>
            <person name="Li R."/>
            <person name="Xu Z."/>
            <person name="Li S."/>
            <person name="Li X."/>
            <person name="Zheng H."/>
            <person name="Cong L."/>
            <person name="Lin L."/>
            <person name="Yin J."/>
            <person name="Geng J."/>
            <person name="Li G."/>
            <person name="Shi J."/>
            <person name="Liu J."/>
            <person name="Lv H."/>
            <person name="Li J."/>
            <person name="Wang J."/>
            <person name="Deng Y."/>
            <person name="Ran L."/>
            <person name="Shi X."/>
            <person name="Wang X."/>
            <person name="Wu Q."/>
            <person name="Li C."/>
            <person name="Ren X."/>
            <person name="Wang J."/>
            <person name="Wang X."/>
            <person name="Li D."/>
            <person name="Liu D."/>
            <person name="Zhang X."/>
            <person name="Ji Z."/>
            <person name="Zhao W."/>
            <person name="Sun Y."/>
            <person name="Zhang Z."/>
            <person name="Bao J."/>
            <person name="Han Y."/>
            <person name="Dong L."/>
            <person name="Ji J."/>
            <person name="Chen P."/>
            <person name="Wu S."/>
            <person name="Liu J."/>
            <person name="Xiao Y."/>
            <person name="Bu D."/>
            <person name="Tan J."/>
            <person name="Yang L."/>
            <person name="Ye C."/>
            <person name="Zhang J."/>
            <person name="Xu J."/>
            <person name="Zhou Y."/>
            <person name="Yu Y."/>
            <person name="Zhang B."/>
            <person name="Zhuang S."/>
            <person name="Wei H."/>
            <person name="Liu B."/>
            <person name="Lei M."/>
            <person name="Yu H."/>
            <person name="Li Y."/>
            <person name="Xu H."/>
            <person name="Wei S."/>
            <person name="He X."/>
            <person name="Fang L."/>
            <person name="Zhang Z."/>
            <person name="Zhang Y."/>
            <person name="Huang X."/>
            <person name="Su Z."/>
            <person name="Tong W."/>
            <person name="Li J."/>
            <person name="Tong Z."/>
            <person name="Li S."/>
            <person name="Ye J."/>
            <person name="Wang L."/>
            <person name="Fang L."/>
            <person name="Lei T."/>
            <person name="Chen C."/>
            <person name="Chen H."/>
            <person name="Xu Z."/>
            <person name="Li H."/>
            <person name="Huang H."/>
            <person name="Zhang F."/>
            <person name="Xu H."/>
            <person name="Li N."/>
            <person name="Zhao C."/>
            <person name="Li S."/>
            <person name="Dong L."/>
            <person name="Huang Y."/>
            <person name="Li L."/>
            <person name="Xi Y."/>
            <person name="Qi Q."/>
            <person name="Li W."/>
            <person name="Zhang B."/>
            <person name="Hu W."/>
            <person name="Zhang Y."/>
            <person name="Tian X."/>
            <person name="Jiao Y."/>
            <person name="Liang X."/>
            <person name="Jin J."/>
            <person name="Gao L."/>
            <person name="Zheng W."/>
            <person name="Hao B."/>
            <person name="Liu S."/>
            <person name="Wang W."/>
            <person name="Yuan L."/>
            <person name="Cao M."/>
            <person name="McDermott J."/>
            <person name="Samudrala R."/>
            <person name="Wang J."/>
            <person name="Wong G.K."/>
            <person name="Yang H."/>
        </authorList>
    </citation>
    <scope>NUCLEOTIDE SEQUENCE [LARGE SCALE GENOMIC DNA]</scope>
</reference>
<keyword evidence="1" id="KW-0732">Signal</keyword>
<reference evidence="5" key="6">
    <citation type="journal article" date="2008" name="Nucleic Acids Res.">
        <title>The rice annotation project database (RAP-DB): 2008 update.</title>
        <authorList>
            <consortium name="The rice annotation project (RAP)"/>
        </authorList>
    </citation>
    <scope>GENOME REANNOTATION</scope>
    <source>
        <strain evidence="5">cv. Nipponbare</strain>
    </source>
</reference>
<dbReference type="Proteomes" id="UP000000763">
    <property type="component" value="Chromosome 3"/>
</dbReference>
<dbReference type="EMBL" id="AC137992">
    <property type="protein sequence ID" value="AAP44630.1"/>
    <property type="molecule type" value="Genomic_DNA"/>
</dbReference>
<dbReference type="EMBL" id="AC145386">
    <property type="protein sequence ID" value="AAR01701.1"/>
    <property type="molecule type" value="Genomic_DNA"/>
</dbReference>
<organism evidence="2 5">
    <name type="scientific">Oryza sativa subsp. japonica</name>
    <name type="common">Rice</name>
    <dbReference type="NCBI Taxonomy" id="39947"/>
    <lineage>
        <taxon>Eukaryota</taxon>
        <taxon>Viridiplantae</taxon>
        <taxon>Streptophyta</taxon>
        <taxon>Embryophyta</taxon>
        <taxon>Tracheophyta</taxon>
        <taxon>Spermatophyta</taxon>
        <taxon>Magnoliopsida</taxon>
        <taxon>Liliopsida</taxon>
        <taxon>Poales</taxon>
        <taxon>Poaceae</taxon>
        <taxon>BOP clade</taxon>
        <taxon>Oryzoideae</taxon>
        <taxon>Oryzeae</taxon>
        <taxon>Oryzinae</taxon>
        <taxon>Oryza</taxon>
        <taxon>Oryza sativa</taxon>
    </lineage>
</organism>
<reference evidence="2" key="1">
    <citation type="submission" date="2003-05" db="EMBL/GenBank/DDBJ databases">
        <authorList>
            <person name="Buell R."/>
        </authorList>
    </citation>
    <scope>NUCLEOTIDE SEQUENCE</scope>
</reference>
<evidence type="ECO:0000313" key="4">
    <source>
        <dbReference type="EMBL" id="EAZ27338.1"/>
    </source>
</evidence>
<evidence type="ECO:0000313" key="3">
    <source>
        <dbReference type="EMBL" id="AAR01701.1"/>
    </source>
</evidence>
<feature type="signal peptide" evidence="1">
    <location>
        <begin position="1"/>
        <end position="22"/>
    </location>
</feature>
<feature type="chain" id="PRO_5038330297" evidence="1">
    <location>
        <begin position="23"/>
        <end position="85"/>
    </location>
</feature>
<dbReference type="AlphaFoldDB" id="Q10JJ0"/>
<reference evidence="3" key="4">
    <citation type="submission" date="2006-01" db="EMBL/GenBank/DDBJ databases">
        <title>Oryza sativa chromosome 3 BAC OSJNBb0028K20 genomic sequence.</title>
        <authorList>
            <person name="Buell C.R."/>
            <person name="Yuan Q."/>
            <person name="Ouyang S."/>
            <person name="Liu J."/>
            <person name="Gansberger K."/>
            <person name="Jones K.M."/>
            <person name="Overton II L.L."/>
            <person name="Tsitrin T."/>
            <person name="Kim M.M."/>
            <person name="Bera J.J."/>
            <person name="Jin S.S."/>
            <person name="Fadrosh D.W."/>
            <person name="Tallon L.J."/>
            <person name="Koo H."/>
            <person name="Zismann V."/>
            <person name="Hsiao J."/>
            <person name="Blunt S."/>
            <person name="Vanaken S.S."/>
            <person name="Riedmuller S.B."/>
            <person name="Utterback T.T."/>
            <person name="Feldblyum T.V."/>
            <person name="Yang Q.Q."/>
            <person name="Haas B.J."/>
            <person name="Suh B.B."/>
            <person name="Peterson J.J."/>
            <person name="Quackenbush J."/>
            <person name="White O."/>
            <person name="Salzberg S.L."/>
            <person name="Fraser C.M."/>
        </authorList>
    </citation>
    <scope>NUCLEOTIDE SEQUENCE</scope>
</reference>
<evidence type="ECO:0000313" key="2">
    <source>
        <dbReference type="EMBL" id="AAP44630.1"/>
    </source>
</evidence>
<gene>
    <name evidence="2" type="primary">OSJNBb0056B16.20</name>
    <name evidence="3" type="synonym">OSJNBb0028K20.7</name>
    <name evidence="4" type="ORF">OsJ_11280</name>
</gene>
<proteinExistence type="predicted"/>
<evidence type="ECO:0000313" key="5">
    <source>
        <dbReference type="Proteomes" id="UP000000763"/>
    </source>
</evidence>